<evidence type="ECO:0000313" key="3">
    <source>
        <dbReference type="EMBL" id="SFM05642.1"/>
    </source>
</evidence>
<name>A0A1I4MQN0_9BACI</name>
<dbReference type="AlphaFoldDB" id="A0A1I4MQN0"/>
<keyword evidence="2" id="KW-0812">Transmembrane</keyword>
<sequence length="343" mass="39516">MSYYLSFFDERFFDRTDKSRLTSQNRYDRVIEKDLKRGITVDNKKQISVQINQSKSNSSEHKSTNQATLEDYIRENHHPVMDDHQVFQRKYTPDTNGFNRSRKTSFWSKYKTFLISAITAVLIGSFLGFMMLKIFVDLDPEEVAFDQNTSNGQAVTTTSDQSDEEDSATANAQEQEDFQSKAFNFFVTQAGVFKNEDAANQLVQELKGDQIESMVWSRDDKYHVFVSVKTTHDASKQYTTNTFPSSYEMYPGKEWQTISATFSISDEEKAWLTDLEGILDQMIEDNIDETAVDQWLANEPSNTSEEIQALSAEIESIKTAEYEQSSQVILLRLLNQYENVANE</sequence>
<evidence type="ECO:0000256" key="2">
    <source>
        <dbReference type="SAM" id="Phobius"/>
    </source>
</evidence>
<evidence type="ECO:0000313" key="4">
    <source>
        <dbReference type="Proteomes" id="UP000198565"/>
    </source>
</evidence>
<dbReference type="SUPFAM" id="SSF110997">
    <property type="entry name" value="Sporulation related repeat"/>
    <property type="match status" value="1"/>
</dbReference>
<dbReference type="GO" id="GO:0042834">
    <property type="term" value="F:peptidoglycan binding"/>
    <property type="evidence" value="ECO:0007669"/>
    <property type="project" value="InterPro"/>
</dbReference>
<dbReference type="InterPro" id="IPR036680">
    <property type="entry name" value="SPOR-like_sf"/>
</dbReference>
<proteinExistence type="predicted"/>
<feature type="transmembrane region" description="Helical" evidence="2">
    <location>
        <begin position="112"/>
        <end position="132"/>
    </location>
</feature>
<accession>A0A1I4MQN0</accession>
<feature type="compositionally biased region" description="Polar residues" evidence="1">
    <location>
        <begin position="147"/>
        <end position="160"/>
    </location>
</feature>
<reference evidence="4" key="1">
    <citation type="submission" date="2016-10" db="EMBL/GenBank/DDBJ databases">
        <authorList>
            <person name="Varghese N."/>
            <person name="Submissions S."/>
        </authorList>
    </citation>
    <scope>NUCLEOTIDE SEQUENCE [LARGE SCALE GENOMIC DNA]</scope>
    <source>
        <strain evidence="4">CGMCC 1.4250</strain>
    </source>
</reference>
<dbReference type="Proteomes" id="UP000198565">
    <property type="component" value="Unassembled WGS sequence"/>
</dbReference>
<dbReference type="STRING" id="334253.SAMN04487943_10738"/>
<keyword evidence="4" id="KW-1185">Reference proteome</keyword>
<protein>
    <recommendedName>
        <fullName evidence="5">Stage II sporulation protein B</fullName>
    </recommendedName>
</protein>
<keyword evidence="2" id="KW-0472">Membrane</keyword>
<evidence type="ECO:0008006" key="5">
    <source>
        <dbReference type="Google" id="ProtNLM"/>
    </source>
</evidence>
<organism evidence="3 4">
    <name type="scientific">Gracilibacillus orientalis</name>
    <dbReference type="NCBI Taxonomy" id="334253"/>
    <lineage>
        <taxon>Bacteria</taxon>
        <taxon>Bacillati</taxon>
        <taxon>Bacillota</taxon>
        <taxon>Bacilli</taxon>
        <taxon>Bacillales</taxon>
        <taxon>Bacillaceae</taxon>
        <taxon>Gracilibacillus</taxon>
    </lineage>
</organism>
<feature type="region of interest" description="Disordered" evidence="1">
    <location>
        <begin position="147"/>
        <end position="174"/>
    </location>
</feature>
<evidence type="ECO:0000256" key="1">
    <source>
        <dbReference type="SAM" id="MobiDB-lite"/>
    </source>
</evidence>
<gene>
    <name evidence="3" type="ORF">SAMN04487943_10738</name>
</gene>
<keyword evidence="2" id="KW-1133">Transmembrane helix</keyword>
<dbReference type="EMBL" id="FOTR01000007">
    <property type="protein sequence ID" value="SFM05642.1"/>
    <property type="molecule type" value="Genomic_DNA"/>
</dbReference>